<gene>
    <name evidence="13" type="ORF">CDA63_01930</name>
</gene>
<dbReference type="GO" id="GO:0046872">
    <property type="term" value="F:metal ion binding"/>
    <property type="evidence" value="ECO:0007669"/>
    <property type="project" value="UniProtKB-KW"/>
</dbReference>
<evidence type="ECO:0000313" key="13">
    <source>
        <dbReference type="EMBL" id="OWP65136.1"/>
    </source>
</evidence>
<keyword evidence="5" id="KW-0808">Transferase</keyword>
<name>A0A246FQU7_9BACT</name>
<evidence type="ECO:0000256" key="10">
    <source>
        <dbReference type="ARBA" id="ARBA00048540"/>
    </source>
</evidence>
<reference evidence="13 14" key="1">
    <citation type="submission" date="2017-06" db="EMBL/GenBank/DDBJ databases">
        <title>Hymenobacter amundsenii sp. nov. isolated from regoliths in Antarctica.</title>
        <authorList>
            <person name="Sedlacek I."/>
            <person name="Kralova S."/>
            <person name="Pantucek R."/>
            <person name="Svec P."/>
            <person name="Holochova P."/>
            <person name="Stankova E."/>
            <person name="Vrbovska V."/>
            <person name="Busse H.-J."/>
        </authorList>
    </citation>
    <scope>NUCLEOTIDE SEQUENCE [LARGE SCALE GENOMIC DNA]</scope>
    <source>
        <strain evidence="13 14">CCM 8682</strain>
    </source>
</reference>
<dbReference type="PANTHER" id="PTHR30040">
    <property type="entry name" value="THIAMINE BIOSYNTHESIS LIPOPROTEIN APBE"/>
    <property type="match status" value="1"/>
</dbReference>
<dbReference type="AlphaFoldDB" id="A0A246FQU7"/>
<evidence type="ECO:0000256" key="8">
    <source>
        <dbReference type="ARBA" id="ARBA00022842"/>
    </source>
</evidence>
<feature type="region of interest" description="Disordered" evidence="11">
    <location>
        <begin position="141"/>
        <end position="162"/>
    </location>
</feature>
<dbReference type="Gene3D" id="3.10.520.10">
    <property type="entry name" value="ApbE-like domains"/>
    <property type="match status" value="1"/>
</dbReference>
<keyword evidence="8" id="KW-0460">Magnesium</keyword>
<keyword evidence="14" id="KW-1185">Reference proteome</keyword>
<dbReference type="Pfam" id="PF02424">
    <property type="entry name" value="ApbE"/>
    <property type="match status" value="1"/>
</dbReference>
<evidence type="ECO:0000256" key="9">
    <source>
        <dbReference type="ARBA" id="ARBA00031306"/>
    </source>
</evidence>
<feature type="chain" id="PRO_5012015257" description="FAD:protein FMN transferase" evidence="12">
    <location>
        <begin position="25"/>
        <end position="173"/>
    </location>
</feature>
<evidence type="ECO:0000256" key="7">
    <source>
        <dbReference type="ARBA" id="ARBA00022827"/>
    </source>
</evidence>
<feature type="signal peptide" evidence="12">
    <location>
        <begin position="1"/>
        <end position="24"/>
    </location>
</feature>
<evidence type="ECO:0000256" key="6">
    <source>
        <dbReference type="ARBA" id="ARBA00022723"/>
    </source>
</evidence>
<evidence type="ECO:0000256" key="2">
    <source>
        <dbReference type="ARBA" id="ARBA00011955"/>
    </source>
</evidence>
<dbReference type="OrthoDB" id="9778595at2"/>
<sequence length="173" mass="19065">MSVARLLCFFGLLLLMLPLLPAQGAATHPRNFSKEAHLMGSHFTYTVVANNDTLGWTALNAAIAETRRIDRLMSFWDSTSQITQVNRAAGLRPVVVDQEVYDLIERTLRISALSGGAFDITFASADKIYKFDRQEHPLPAPAVMQRPWPASTTATSSSTQPGTRLCSRIRVCA</sequence>
<dbReference type="EMBL" id="NIRR01000001">
    <property type="protein sequence ID" value="OWP65136.1"/>
    <property type="molecule type" value="Genomic_DNA"/>
</dbReference>
<evidence type="ECO:0000256" key="12">
    <source>
        <dbReference type="SAM" id="SignalP"/>
    </source>
</evidence>
<dbReference type="SUPFAM" id="SSF143631">
    <property type="entry name" value="ApbE-like"/>
    <property type="match status" value="1"/>
</dbReference>
<dbReference type="InterPro" id="IPR024932">
    <property type="entry name" value="ApbE"/>
</dbReference>
<feature type="compositionally biased region" description="Low complexity" evidence="11">
    <location>
        <begin position="150"/>
        <end position="159"/>
    </location>
</feature>
<evidence type="ECO:0000256" key="3">
    <source>
        <dbReference type="ARBA" id="ARBA00016337"/>
    </source>
</evidence>
<keyword evidence="6" id="KW-0479">Metal-binding</keyword>
<comment type="cofactor">
    <cofactor evidence="1">
        <name>Mg(2+)</name>
        <dbReference type="ChEBI" id="CHEBI:18420"/>
    </cofactor>
</comment>
<protein>
    <recommendedName>
        <fullName evidence="3">FAD:protein FMN transferase</fullName>
        <ecNumber evidence="2">2.7.1.180</ecNumber>
    </recommendedName>
    <alternativeName>
        <fullName evidence="9">Flavin transferase</fullName>
    </alternativeName>
</protein>
<evidence type="ECO:0000313" key="14">
    <source>
        <dbReference type="Proteomes" id="UP000197277"/>
    </source>
</evidence>
<dbReference type="EC" id="2.7.1.180" evidence="2"/>
<dbReference type="GO" id="GO:0016740">
    <property type="term" value="F:transferase activity"/>
    <property type="evidence" value="ECO:0007669"/>
    <property type="project" value="UniProtKB-KW"/>
</dbReference>
<keyword evidence="7" id="KW-0274">FAD</keyword>
<accession>A0A246FQU7</accession>
<dbReference type="PANTHER" id="PTHR30040:SF2">
    <property type="entry name" value="FAD:PROTEIN FMN TRANSFERASE"/>
    <property type="match status" value="1"/>
</dbReference>
<keyword evidence="4" id="KW-0285">Flavoprotein</keyword>
<comment type="caution">
    <text evidence="13">The sequence shown here is derived from an EMBL/GenBank/DDBJ whole genome shotgun (WGS) entry which is preliminary data.</text>
</comment>
<dbReference type="InterPro" id="IPR003374">
    <property type="entry name" value="ApbE-like_sf"/>
</dbReference>
<evidence type="ECO:0000256" key="5">
    <source>
        <dbReference type="ARBA" id="ARBA00022679"/>
    </source>
</evidence>
<evidence type="ECO:0000256" key="4">
    <source>
        <dbReference type="ARBA" id="ARBA00022630"/>
    </source>
</evidence>
<dbReference type="Proteomes" id="UP000197277">
    <property type="component" value="Unassembled WGS sequence"/>
</dbReference>
<comment type="catalytic activity">
    <reaction evidence="10">
        <text>L-threonyl-[protein] + FAD = FMN-L-threonyl-[protein] + AMP + H(+)</text>
        <dbReference type="Rhea" id="RHEA:36847"/>
        <dbReference type="Rhea" id="RHEA-COMP:11060"/>
        <dbReference type="Rhea" id="RHEA-COMP:11061"/>
        <dbReference type="ChEBI" id="CHEBI:15378"/>
        <dbReference type="ChEBI" id="CHEBI:30013"/>
        <dbReference type="ChEBI" id="CHEBI:57692"/>
        <dbReference type="ChEBI" id="CHEBI:74257"/>
        <dbReference type="ChEBI" id="CHEBI:456215"/>
        <dbReference type="EC" id="2.7.1.180"/>
    </reaction>
</comment>
<proteinExistence type="predicted"/>
<organism evidence="13 14">
    <name type="scientific">Hymenobacter amundsenii</name>
    <dbReference type="NCBI Taxonomy" id="2006685"/>
    <lineage>
        <taxon>Bacteria</taxon>
        <taxon>Pseudomonadati</taxon>
        <taxon>Bacteroidota</taxon>
        <taxon>Cytophagia</taxon>
        <taxon>Cytophagales</taxon>
        <taxon>Hymenobacteraceae</taxon>
        <taxon>Hymenobacter</taxon>
    </lineage>
</organism>
<evidence type="ECO:0000256" key="11">
    <source>
        <dbReference type="SAM" id="MobiDB-lite"/>
    </source>
</evidence>
<evidence type="ECO:0000256" key="1">
    <source>
        <dbReference type="ARBA" id="ARBA00001946"/>
    </source>
</evidence>
<keyword evidence="12" id="KW-0732">Signal</keyword>